<evidence type="ECO:0000313" key="1">
    <source>
        <dbReference type="EMBL" id="KAE9160346.1"/>
    </source>
</evidence>
<proteinExistence type="predicted"/>
<sequence>MYNYLDQTSPSPHLPGMGREDLYEWLDALGLMDAWRFVNPDVRDYTSPTRKNRLDYCFLSVDLLQHHLIKHVRDRKWHNEDHVSVEIRLQAKFLPKTKRTPWRCPIFLFCNSEVQKNLFASAEALAVPKPRGLFGELVAAYAGLRLDLSGTGCGPAVGLLLLCQRE</sequence>
<evidence type="ECO:0000313" key="2">
    <source>
        <dbReference type="Proteomes" id="UP000440367"/>
    </source>
</evidence>
<dbReference type="AlphaFoldDB" id="A0A6A3V5A6"/>
<dbReference type="SUPFAM" id="SSF56219">
    <property type="entry name" value="DNase I-like"/>
    <property type="match status" value="1"/>
</dbReference>
<dbReference type="Gene3D" id="3.60.10.10">
    <property type="entry name" value="Endonuclease/exonuclease/phosphatase"/>
    <property type="match status" value="1"/>
</dbReference>
<reference evidence="1 2" key="1">
    <citation type="submission" date="2018-08" db="EMBL/GenBank/DDBJ databases">
        <title>Genomic investigation of the strawberry pathogen Phytophthora fragariae indicates pathogenicity is determined by transcriptional variation in three key races.</title>
        <authorList>
            <person name="Adams T.M."/>
            <person name="Armitage A.D."/>
            <person name="Sobczyk M.K."/>
            <person name="Bates H.J."/>
            <person name="Dunwell J.M."/>
            <person name="Nellist C.F."/>
            <person name="Harrison R.J."/>
        </authorList>
    </citation>
    <scope>NUCLEOTIDE SEQUENCE [LARGE SCALE GENOMIC DNA]</scope>
    <source>
        <strain evidence="1 2">BC-1</strain>
    </source>
</reference>
<accession>A0A6A3V5A6</accession>
<organism evidence="1 2">
    <name type="scientific">Phytophthora fragariae</name>
    <dbReference type="NCBI Taxonomy" id="53985"/>
    <lineage>
        <taxon>Eukaryota</taxon>
        <taxon>Sar</taxon>
        <taxon>Stramenopiles</taxon>
        <taxon>Oomycota</taxon>
        <taxon>Peronosporomycetes</taxon>
        <taxon>Peronosporales</taxon>
        <taxon>Peronosporaceae</taxon>
        <taxon>Phytophthora</taxon>
    </lineage>
</organism>
<protein>
    <recommendedName>
        <fullName evidence="3">Endonuclease/exonuclease/phosphatase domain-containing protein</fullName>
    </recommendedName>
</protein>
<comment type="caution">
    <text evidence="1">The sequence shown here is derived from an EMBL/GenBank/DDBJ whole genome shotgun (WGS) entry which is preliminary data.</text>
</comment>
<name>A0A6A3V5A6_9STRA</name>
<dbReference type="EMBL" id="QXGD01007735">
    <property type="protein sequence ID" value="KAE9160346.1"/>
    <property type="molecule type" value="Genomic_DNA"/>
</dbReference>
<evidence type="ECO:0008006" key="3">
    <source>
        <dbReference type="Google" id="ProtNLM"/>
    </source>
</evidence>
<gene>
    <name evidence="1" type="ORF">PF002_g32641</name>
</gene>
<feature type="non-terminal residue" evidence="1">
    <location>
        <position position="166"/>
    </location>
</feature>
<dbReference type="Proteomes" id="UP000440367">
    <property type="component" value="Unassembled WGS sequence"/>
</dbReference>
<dbReference type="InterPro" id="IPR036691">
    <property type="entry name" value="Endo/exonu/phosph_ase_sf"/>
</dbReference>